<feature type="domain" description="Dipeptidylpeptidase IV N-terminal" evidence="5">
    <location>
        <begin position="94"/>
        <end position="435"/>
    </location>
</feature>
<dbReference type="InterPro" id="IPR050278">
    <property type="entry name" value="Serine_Prot_S9B/DPPIV"/>
</dbReference>
<dbReference type="AlphaFoldDB" id="A0A2T6BSY0"/>
<dbReference type="GO" id="GO:0008239">
    <property type="term" value="F:dipeptidyl-peptidase activity"/>
    <property type="evidence" value="ECO:0007669"/>
    <property type="project" value="TreeGrafter"/>
</dbReference>
<sequence length="722" mass="82550">MKINYIFLLLLTGFVNLTLAQEKEITLEEIWSGAFRTSGMDVLHSMNNGQQYTVLNRQAGSVDKYDYKTLQKVETIVSASNLPEVGRFSSYEFSDDESKMILATQVESVFRRSTLGIFYVYDIASKKVTKISDNKIQEPTFSPDGTKVAYVFENNIYIKDLKSGASTQITTDGVKNKIINGVTDWVYEEEFGFVRAFQWNAASDHIAFIRFDETNVPEFSMDVYGSQLYPQQHVFKYPKAGEKNAVVSLHLYSLNADKTSEIELGNYTDFYIPRIKWTNNPVVLSVQVINRHQNELDLILYNAAENKAKIVLKETDKAYVDVTDNLTFLEDNSFIWTSEKDGFNHIYHYKKDGSLLNQVTKGPWEVTNYYGYDKKSDRVFYQSVENGSINRGVYSIKINGKKKKSLSAKEGTNSAKFSADFTYYINTYSSATTPPMYTLNEAKDGDVIKEIKNNNDVKEKLENYTTSPKEFFTLTTQKGHDLNAWMIKPADFDAANKYPVFMYQYSGPGSQQVANKWNSANDYWYQLLAQKGIIVVCVDGRGTGFKGADFKKVTYKELGKYEVEDQIDAAIELGKRSYVDKDRIGIWGWSYGGFMSSNAILKGNDVFSMAIAVAPVTSWRFYDTIYTERYMRTPQENASGYDDNSPINHVEKLKGDYLLIHGTGDDNVHVQNTMRMIDALIKANKQFDWKIYPDKNHGIYGGYTRLHLYTKMTKFVENTLLK</sequence>
<dbReference type="PROSITE" id="PS00708">
    <property type="entry name" value="PRO_ENDOPEP_SER"/>
    <property type="match status" value="1"/>
</dbReference>
<keyword evidence="2" id="KW-0378">Hydrolase</keyword>
<reference evidence="6 7" key="1">
    <citation type="submission" date="2018-04" db="EMBL/GenBank/DDBJ databases">
        <title>Genomic Encyclopedia of Archaeal and Bacterial Type Strains, Phase II (KMG-II): from individual species to whole genera.</title>
        <authorList>
            <person name="Goeker M."/>
        </authorList>
    </citation>
    <scope>NUCLEOTIDE SEQUENCE [LARGE SCALE GENOMIC DNA]</scope>
    <source>
        <strain evidence="6 7">DSM 25731</strain>
    </source>
</reference>
<dbReference type="GO" id="GO:0006508">
    <property type="term" value="P:proteolysis"/>
    <property type="evidence" value="ECO:0007669"/>
    <property type="project" value="UniProtKB-KW"/>
</dbReference>
<name>A0A2T6BSY0_9FLAO</name>
<dbReference type="PANTHER" id="PTHR11731">
    <property type="entry name" value="PROTEASE FAMILY S9B,C DIPEPTIDYL-PEPTIDASE IV-RELATED"/>
    <property type="match status" value="1"/>
</dbReference>
<evidence type="ECO:0000259" key="4">
    <source>
        <dbReference type="Pfam" id="PF00326"/>
    </source>
</evidence>
<dbReference type="RefSeq" id="WP_108116345.1">
    <property type="nucleotide sequence ID" value="NZ_QBKT01000010.1"/>
</dbReference>
<dbReference type="InterPro" id="IPR002471">
    <property type="entry name" value="Pept_S9_AS"/>
</dbReference>
<feature type="domain" description="Peptidase S9 prolyl oligopeptidase catalytic" evidence="4">
    <location>
        <begin position="525"/>
        <end position="720"/>
    </location>
</feature>
<dbReference type="SUPFAM" id="SSF82171">
    <property type="entry name" value="DPP6 N-terminal domain-like"/>
    <property type="match status" value="1"/>
</dbReference>
<evidence type="ECO:0000259" key="5">
    <source>
        <dbReference type="Pfam" id="PF00930"/>
    </source>
</evidence>
<dbReference type="PANTHER" id="PTHR11731:SF193">
    <property type="entry name" value="DIPEPTIDYL PEPTIDASE 9"/>
    <property type="match status" value="1"/>
</dbReference>
<dbReference type="EMBL" id="QBKT01000010">
    <property type="protein sequence ID" value="PTX59183.1"/>
    <property type="molecule type" value="Genomic_DNA"/>
</dbReference>
<dbReference type="Pfam" id="PF00930">
    <property type="entry name" value="DPPIV_N"/>
    <property type="match status" value="1"/>
</dbReference>
<organism evidence="6 7">
    <name type="scientific">Kordia periserrulae</name>
    <dbReference type="NCBI Taxonomy" id="701523"/>
    <lineage>
        <taxon>Bacteria</taxon>
        <taxon>Pseudomonadati</taxon>
        <taxon>Bacteroidota</taxon>
        <taxon>Flavobacteriia</taxon>
        <taxon>Flavobacteriales</taxon>
        <taxon>Flavobacteriaceae</taxon>
        <taxon>Kordia</taxon>
    </lineage>
</organism>
<dbReference type="Pfam" id="PF00326">
    <property type="entry name" value="Peptidase_S9"/>
    <property type="match status" value="1"/>
</dbReference>
<evidence type="ECO:0000256" key="2">
    <source>
        <dbReference type="ARBA" id="ARBA00022801"/>
    </source>
</evidence>
<dbReference type="InterPro" id="IPR002469">
    <property type="entry name" value="Peptidase_S9B_N"/>
</dbReference>
<comment type="caution">
    <text evidence="6">The sequence shown here is derived from an EMBL/GenBank/DDBJ whole genome shotgun (WGS) entry which is preliminary data.</text>
</comment>
<keyword evidence="7" id="KW-1185">Reference proteome</keyword>
<proteinExistence type="predicted"/>
<accession>A0A2T6BSY0</accession>
<keyword evidence="3" id="KW-0325">Glycoprotein</keyword>
<dbReference type="InterPro" id="IPR001375">
    <property type="entry name" value="Peptidase_S9_cat"/>
</dbReference>
<gene>
    <name evidence="6" type="ORF">C8N46_11012</name>
</gene>
<dbReference type="Gene3D" id="3.40.50.1820">
    <property type="entry name" value="alpha/beta hydrolase"/>
    <property type="match status" value="1"/>
</dbReference>
<evidence type="ECO:0000313" key="6">
    <source>
        <dbReference type="EMBL" id="PTX59183.1"/>
    </source>
</evidence>
<protein>
    <submittedName>
        <fullName evidence="6">Dipeptidyl-peptidase-4</fullName>
    </submittedName>
</protein>
<dbReference type="FunFam" id="3.40.50.1820:FF:000003">
    <property type="entry name" value="Dipeptidyl peptidase 4"/>
    <property type="match status" value="1"/>
</dbReference>
<dbReference type="InterPro" id="IPR029058">
    <property type="entry name" value="AB_hydrolase_fold"/>
</dbReference>
<dbReference type="OrthoDB" id="9812921at2"/>
<evidence type="ECO:0000313" key="7">
    <source>
        <dbReference type="Proteomes" id="UP000244090"/>
    </source>
</evidence>
<evidence type="ECO:0000256" key="1">
    <source>
        <dbReference type="ARBA" id="ARBA00022670"/>
    </source>
</evidence>
<dbReference type="Gene3D" id="2.140.10.30">
    <property type="entry name" value="Dipeptidylpeptidase IV, N-terminal domain"/>
    <property type="match status" value="1"/>
</dbReference>
<keyword evidence="1" id="KW-0645">Protease</keyword>
<evidence type="ECO:0000256" key="3">
    <source>
        <dbReference type="ARBA" id="ARBA00023180"/>
    </source>
</evidence>
<dbReference type="Proteomes" id="UP000244090">
    <property type="component" value="Unassembled WGS sequence"/>
</dbReference>
<dbReference type="GO" id="GO:0004252">
    <property type="term" value="F:serine-type endopeptidase activity"/>
    <property type="evidence" value="ECO:0007669"/>
    <property type="project" value="InterPro"/>
</dbReference>
<dbReference type="SUPFAM" id="SSF53474">
    <property type="entry name" value="alpha/beta-Hydrolases"/>
    <property type="match status" value="1"/>
</dbReference>